<sequence length="75" mass="8275">MLATKPPPQRTSQPPERPSVKQGSEVESKQTPAKVDTPDPVKRIFQGMADVPVVCLGPEEVCRSRTMHLVLSWPP</sequence>
<protein>
    <submittedName>
        <fullName evidence="2">G11793 protein</fullName>
    </submittedName>
</protein>
<organism evidence="2 3">
    <name type="scientific">Coccomyxa viridis</name>
    <dbReference type="NCBI Taxonomy" id="1274662"/>
    <lineage>
        <taxon>Eukaryota</taxon>
        <taxon>Viridiplantae</taxon>
        <taxon>Chlorophyta</taxon>
        <taxon>core chlorophytes</taxon>
        <taxon>Trebouxiophyceae</taxon>
        <taxon>Trebouxiophyceae incertae sedis</taxon>
        <taxon>Coccomyxaceae</taxon>
        <taxon>Coccomyxa</taxon>
    </lineage>
</organism>
<evidence type="ECO:0000256" key="1">
    <source>
        <dbReference type="SAM" id="MobiDB-lite"/>
    </source>
</evidence>
<name>A0ABP1G946_9CHLO</name>
<gene>
    <name evidence="2" type="primary">g11793</name>
    <name evidence="2" type="ORF">VP750_LOCUS10533</name>
</gene>
<accession>A0ABP1G946</accession>
<reference evidence="2 3" key="1">
    <citation type="submission" date="2024-06" db="EMBL/GenBank/DDBJ databases">
        <authorList>
            <person name="Kraege A."/>
            <person name="Thomma B."/>
        </authorList>
    </citation>
    <scope>NUCLEOTIDE SEQUENCE [LARGE SCALE GENOMIC DNA]</scope>
</reference>
<dbReference type="EMBL" id="CAXHTA020000019">
    <property type="protein sequence ID" value="CAL5228627.1"/>
    <property type="molecule type" value="Genomic_DNA"/>
</dbReference>
<comment type="caution">
    <text evidence="2">The sequence shown here is derived from an EMBL/GenBank/DDBJ whole genome shotgun (WGS) entry which is preliminary data.</text>
</comment>
<evidence type="ECO:0000313" key="3">
    <source>
        <dbReference type="Proteomes" id="UP001497392"/>
    </source>
</evidence>
<evidence type="ECO:0000313" key="2">
    <source>
        <dbReference type="EMBL" id="CAL5228627.1"/>
    </source>
</evidence>
<dbReference type="Proteomes" id="UP001497392">
    <property type="component" value="Unassembled WGS sequence"/>
</dbReference>
<feature type="region of interest" description="Disordered" evidence="1">
    <location>
        <begin position="1"/>
        <end position="40"/>
    </location>
</feature>
<keyword evidence="3" id="KW-1185">Reference proteome</keyword>
<proteinExistence type="predicted"/>